<dbReference type="EMBL" id="JALQCW010000007">
    <property type="protein sequence ID" value="MCK9796982.1"/>
    <property type="molecule type" value="Genomic_DNA"/>
</dbReference>
<reference evidence="1 2" key="1">
    <citation type="journal article" date="2022" name="Int. J. Syst. Evol. Microbiol.">
        <title>Pseudomonas aegrilactucae sp. nov. and Pseudomonas morbosilactucae sp. nov., pathogens causing bacterial rot of lettuce in Japan.</title>
        <authorList>
            <person name="Sawada H."/>
            <person name="Fujikawa T."/>
            <person name="Satou M."/>
        </authorList>
    </citation>
    <scope>NUCLEOTIDE SEQUENCE [LARGE SCALE GENOMIC DNA]</scope>
    <source>
        <strain evidence="1 2">MAFF 302030</strain>
    </source>
</reference>
<sequence length="221" mass="23723">MTDARQTPPSAEEQMLTHLRQHRVGEPPASLDALILASARREVPAPAPSLWQRWLNACQKPRWQMAFASLFGVALILTWVQRSPEPYPTPMLAPAPAPAAAPAAPLARLRAESAPAELAGALSAPAAPAPVAPMGRFAASPQAEMLMDEAPPLAKPSPEPAQAKMAKRAAAPAKPLDQQLREVLRLRKDGQAAQADALLAALHKRYPQEDLNLRLKALKPE</sequence>
<proteinExistence type="predicted"/>
<protein>
    <submittedName>
        <fullName evidence="1">Uncharacterized protein</fullName>
    </submittedName>
</protein>
<organism evidence="1 2">
    <name type="scientific">Pseudomonas morbosilactucae</name>
    <dbReference type="NCBI Taxonomy" id="2938197"/>
    <lineage>
        <taxon>Bacteria</taxon>
        <taxon>Pseudomonadati</taxon>
        <taxon>Pseudomonadota</taxon>
        <taxon>Gammaproteobacteria</taxon>
        <taxon>Pseudomonadales</taxon>
        <taxon>Pseudomonadaceae</taxon>
        <taxon>Pseudomonas</taxon>
    </lineage>
</organism>
<name>A0A9X1YSU8_9PSED</name>
<evidence type="ECO:0000313" key="1">
    <source>
        <dbReference type="EMBL" id="MCK9796982.1"/>
    </source>
</evidence>
<dbReference type="RefSeq" id="WP_268264516.1">
    <property type="nucleotide sequence ID" value="NZ_JALQCW010000007.1"/>
</dbReference>
<gene>
    <name evidence="1" type="ORF">M1B34_04290</name>
</gene>
<reference evidence="1 2" key="2">
    <citation type="journal article" date="2023" name="Plant Pathol.">
        <title>Dismantling and reorganizing Pseudomonas marginalis sensu#lato.</title>
        <authorList>
            <person name="Sawada H."/>
            <person name="Fujikawa T."/>
            <person name="Satou M."/>
        </authorList>
    </citation>
    <scope>NUCLEOTIDE SEQUENCE [LARGE SCALE GENOMIC DNA]</scope>
    <source>
        <strain evidence="1 2">MAFF 302030</strain>
    </source>
</reference>
<accession>A0A9X1YSU8</accession>
<dbReference type="Proteomes" id="UP001155059">
    <property type="component" value="Unassembled WGS sequence"/>
</dbReference>
<evidence type="ECO:0000313" key="2">
    <source>
        <dbReference type="Proteomes" id="UP001155059"/>
    </source>
</evidence>
<comment type="caution">
    <text evidence="1">The sequence shown here is derived from an EMBL/GenBank/DDBJ whole genome shotgun (WGS) entry which is preliminary data.</text>
</comment>
<dbReference type="AlphaFoldDB" id="A0A9X1YSU8"/>